<keyword evidence="1" id="KW-0547">Nucleotide-binding</keyword>
<dbReference type="Gene3D" id="1.10.8.60">
    <property type="match status" value="1"/>
</dbReference>
<keyword evidence="5" id="KW-0010">Activator</keyword>
<keyword evidence="9" id="KW-1185">Reference proteome</keyword>
<evidence type="ECO:0000259" key="7">
    <source>
        <dbReference type="PROSITE" id="PS50045"/>
    </source>
</evidence>
<dbReference type="GO" id="GO:0005524">
    <property type="term" value="F:ATP binding"/>
    <property type="evidence" value="ECO:0007669"/>
    <property type="project" value="UniProtKB-KW"/>
</dbReference>
<dbReference type="InterPro" id="IPR025662">
    <property type="entry name" value="Sigma_54_int_dom_ATP-bd_1"/>
</dbReference>
<dbReference type="InterPro" id="IPR029016">
    <property type="entry name" value="GAF-like_dom_sf"/>
</dbReference>
<dbReference type="SUPFAM" id="SSF52540">
    <property type="entry name" value="P-loop containing nucleoside triphosphate hydrolases"/>
    <property type="match status" value="1"/>
</dbReference>
<dbReference type="Pfam" id="PF25601">
    <property type="entry name" value="AAA_lid_14"/>
    <property type="match status" value="1"/>
</dbReference>
<dbReference type="Gene3D" id="3.30.450.40">
    <property type="match status" value="1"/>
</dbReference>
<evidence type="ECO:0000256" key="1">
    <source>
        <dbReference type="ARBA" id="ARBA00022741"/>
    </source>
</evidence>
<dbReference type="FunFam" id="3.40.50.300:FF:000006">
    <property type="entry name" value="DNA-binding transcriptional regulator NtrC"/>
    <property type="match status" value="1"/>
</dbReference>
<evidence type="ECO:0000256" key="3">
    <source>
        <dbReference type="ARBA" id="ARBA00023015"/>
    </source>
</evidence>
<dbReference type="InterPro" id="IPR025943">
    <property type="entry name" value="Sigma_54_int_dom_ATP-bd_2"/>
</dbReference>
<dbReference type="InterPro" id="IPR003593">
    <property type="entry name" value="AAA+_ATPase"/>
</dbReference>
<reference evidence="8 9" key="1">
    <citation type="submission" date="2019-11" db="EMBL/GenBank/DDBJ databases">
        <title>Comparative genomics of hydrocarbon-degrading Desulfosarcina strains.</title>
        <authorList>
            <person name="Watanabe M."/>
            <person name="Kojima H."/>
            <person name="Fukui M."/>
        </authorList>
    </citation>
    <scope>NUCLEOTIDE SEQUENCE [LARGE SCALE GENOMIC DNA]</scope>
    <source>
        <strain evidence="8 9">PL12</strain>
    </source>
</reference>
<dbReference type="Gene3D" id="1.10.10.60">
    <property type="entry name" value="Homeodomain-like"/>
    <property type="match status" value="1"/>
</dbReference>
<evidence type="ECO:0000256" key="6">
    <source>
        <dbReference type="ARBA" id="ARBA00023163"/>
    </source>
</evidence>
<sequence>MGIDENDFFRQVTLRMSSSLKIETAMKRCMAYLKQHMAIDGMLFGLYDPELNVGRILAGIWPPEIRAPGKTIYVPVEFWTRMKAEWDRGPDTRVYNDIDAEPDEMRQIFRLIWPPEWSHITMDLELDDQRLGLFHLFARGKHRFTGEQARLLSLVHDPLALALSNMLRHQEISRLKDILADDNQYLRQQMMEMTGDTIVGANFGLREAMRMLRQVAPLNVPVLLMGETGVGKEVIANTIHQLSGRDAHPFIKVNCGAIPENLIDSELFGHEKGAFTGAISKKRGRFERAHTGTIFLDEIGELPPPAQVRLLRVLQHHEIERVGGTGMIPVDARILAATHQDLEAMTRRGGFREDLWFRLNVFPITIPPLRHRAGDIPALVYYFIDRKSRDLKLRDLPHLAPGTIEGLQSYHWPGNVRELENLVERALILHQMKDGDQPLKLDLIRQSASAGKTAATAAEDQRFCSLDEAISAHIRRAMDRCGGRVEGPGGAAQQLGLHPSTLRGRMRKLGIPHGRLARQGH</sequence>
<dbReference type="RefSeq" id="WP_197904760.1">
    <property type="nucleotide sequence ID" value="NZ_AP021874.1"/>
</dbReference>
<evidence type="ECO:0000256" key="4">
    <source>
        <dbReference type="ARBA" id="ARBA00023125"/>
    </source>
</evidence>
<dbReference type="EMBL" id="AP021874">
    <property type="protein sequence ID" value="BBO67689.1"/>
    <property type="molecule type" value="Genomic_DNA"/>
</dbReference>
<dbReference type="SUPFAM" id="SSF55781">
    <property type="entry name" value="GAF domain-like"/>
    <property type="match status" value="1"/>
</dbReference>
<protein>
    <submittedName>
        <fullName evidence="8">ATPase AAA</fullName>
    </submittedName>
</protein>
<dbReference type="InterPro" id="IPR025944">
    <property type="entry name" value="Sigma_54_int_dom_CS"/>
</dbReference>
<dbReference type="PANTHER" id="PTHR32071:SF117">
    <property type="entry name" value="PTS-DEPENDENT DIHYDROXYACETONE KINASE OPERON REGULATORY PROTEIN-RELATED"/>
    <property type="match status" value="1"/>
</dbReference>
<dbReference type="SMART" id="SM00382">
    <property type="entry name" value="AAA"/>
    <property type="match status" value="1"/>
</dbReference>
<name>A0A5K7YIJ0_9BACT</name>
<dbReference type="PANTHER" id="PTHR32071">
    <property type="entry name" value="TRANSCRIPTIONAL REGULATORY PROTEIN"/>
    <property type="match status" value="1"/>
</dbReference>
<dbReference type="Pfam" id="PF00158">
    <property type="entry name" value="Sigma54_activat"/>
    <property type="match status" value="1"/>
</dbReference>
<dbReference type="KEGG" id="dalk:DSCA_16190"/>
<organism evidence="8 9">
    <name type="scientific">Desulfosarcina alkanivorans</name>
    <dbReference type="NCBI Taxonomy" id="571177"/>
    <lineage>
        <taxon>Bacteria</taxon>
        <taxon>Pseudomonadati</taxon>
        <taxon>Thermodesulfobacteriota</taxon>
        <taxon>Desulfobacteria</taxon>
        <taxon>Desulfobacterales</taxon>
        <taxon>Desulfosarcinaceae</taxon>
        <taxon>Desulfosarcina</taxon>
    </lineage>
</organism>
<evidence type="ECO:0000313" key="8">
    <source>
        <dbReference type="EMBL" id="BBO67689.1"/>
    </source>
</evidence>
<dbReference type="PROSITE" id="PS00688">
    <property type="entry name" value="SIGMA54_INTERACT_3"/>
    <property type="match status" value="1"/>
</dbReference>
<dbReference type="InterPro" id="IPR002078">
    <property type="entry name" value="Sigma_54_int"/>
</dbReference>
<feature type="domain" description="Sigma-54 factor interaction" evidence="7">
    <location>
        <begin position="198"/>
        <end position="428"/>
    </location>
</feature>
<dbReference type="InterPro" id="IPR009057">
    <property type="entry name" value="Homeodomain-like_sf"/>
</dbReference>
<evidence type="ECO:0000256" key="2">
    <source>
        <dbReference type="ARBA" id="ARBA00022840"/>
    </source>
</evidence>
<evidence type="ECO:0000313" key="9">
    <source>
        <dbReference type="Proteomes" id="UP000427906"/>
    </source>
</evidence>
<keyword evidence="4" id="KW-0238">DNA-binding</keyword>
<keyword evidence="2" id="KW-0067">ATP-binding</keyword>
<accession>A0A5K7YIJ0</accession>
<dbReference type="InterPro" id="IPR058031">
    <property type="entry name" value="AAA_lid_NorR"/>
</dbReference>
<dbReference type="Proteomes" id="UP000427906">
    <property type="component" value="Chromosome"/>
</dbReference>
<evidence type="ECO:0000256" key="5">
    <source>
        <dbReference type="ARBA" id="ARBA00023159"/>
    </source>
</evidence>
<dbReference type="InterPro" id="IPR027417">
    <property type="entry name" value="P-loop_NTPase"/>
</dbReference>
<dbReference type="PROSITE" id="PS50045">
    <property type="entry name" value="SIGMA54_INTERACT_4"/>
    <property type="match status" value="1"/>
</dbReference>
<dbReference type="CDD" id="cd00009">
    <property type="entry name" value="AAA"/>
    <property type="match status" value="1"/>
</dbReference>
<dbReference type="PROSITE" id="PS00676">
    <property type="entry name" value="SIGMA54_INTERACT_2"/>
    <property type="match status" value="1"/>
</dbReference>
<keyword evidence="6" id="KW-0804">Transcription</keyword>
<gene>
    <name evidence="8" type="ORF">DSCA_16190</name>
</gene>
<dbReference type="SUPFAM" id="SSF46689">
    <property type="entry name" value="Homeodomain-like"/>
    <property type="match status" value="1"/>
</dbReference>
<dbReference type="GO" id="GO:0003677">
    <property type="term" value="F:DNA binding"/>
    <property type="evidence" value="ECO:0007669"/>
    <property type="project" value="UniProtKB-KW"/>
</dbReference>
<dbReference type="Gene3D" id="3.40.50.300">
    <property type="entry name" value="P-loop containing nucleotide triphosphate hydrolases"/>
    <property type="match status" value="1"/>
</dbReference>
<dbReference type="PROSITE" id="PS00675">
    <property type="entry name" value="SIGMA54_INTERACT_1"/>
    <property type="match status" value="1"/>
</dbReference>
<dbReference type="AlphaFoldDB" id="A0A5K7YIJ0"/>
<proteinExistence type="predicted"/>
<keyword evidence="3" id="KW-0805">Transcription regulation</keyword>
<dbReference type="GO" id="GO:0006355">
    <property type="term" value="P:regulation of DNA-templated transcription"/>
    <property type="evidence" value="ECO:0007669"/>
    <property type="project" value="InterPro"/>
</dbReference>